<feature type="transmembrane region" description="Helical" evidence="1">
    <location>
        <begin position="7"/>
        <end position="28"/>
    </location>
</feature>
<keyword evidence="1" id="KW-1133">Transmembrane helix</keyword>
<feature type="transmembrane region" description="Helical" evidence="1">
    <location>
        <begin position="120"/>
        <end position="140"/>
    </location>
</feature>
<proteinExistence type="predicted"/>
<protein>
    <submittedName>
        <fullName evidence="2">Exosortase F system-associated protein</fullName>
    </submittedName>
</protein>
<keyword evidence="1" id="KW-0812">Transmembrane</keyword>
<name>A0ABX8V4X3_9FLAO</name>
<gene>
    <name evidence="2" type="ORF">K1I41_06265</name>
</gene>
<accession>A0ABX8V4X3</accession>
<feature type="transmembrane region" description="Helical" evidence="1">
    <location>
        <begin position="91"/>
        <end position="108"/>
    </location>
</feature>
<dbReference type="EMBL" id="CP080429">
    <property type="protein sequence ID" value="QYJ67178.1"/>
    <property type="molecule type" value="Genomic_DNA"/>
</dbReference>
<evidence type="ECO:0000313" key="2">
    <source>
        <dbReference type="EMBL" id="QYJ67178.1"/>
    </source>
</evidence>
<feature type="transmembrane region" description="Helical" evidence="1">
    <location>
        <begin position="57"/>
        <end position="79"/>
    </location>
</feature>
<dbReference type="InterPro" id="IPR026414">
    <property type="entry name" value="ExosoTase_F-assoc_memb"/>
</dbReference>
<organism evidence="2 3">
    <name type="scientific">Flavobacterium litorale</name>
    <dbReference type="NCBI Taxonomy" id="2856519"/>
    <lineage>
        <taxon>Bacteria</taxon>
        <taxon>Pseudomonadati</taxon>
        <taxon>Bacteroidota</taxon>
        <taxon>Flavobacteriia</taxon>
        <taxon>Flavobacteriales</taxon>
        <taxon>Flavobacteriaceae</taxon>
        <taxon>Flavobacterium</taxon>
    </lineage>
</organism>
<evidence type="ECO:0000256" key="1">
    <source>
        <dbReference type="SAM" id="Phobius"/>
    </source>
</evidence>
<keyword evidence="3" id="KW-1185">Reference proteome</keyword>
<dbReference type="Proteomes" id="UP000825381">
    <property type="component" value="Chromosome"/>
</dbReference>
<keyword evidence="1" id="KW-0472">Membrane</keyword>
<dbReference type="RefSeq" id="WP_220639525.1">
    <property type="nucleotide sequence ID" value="NZ_CP080429.1"/>
</dbReference>
<evidence type="ECO:0000313" key="3">
    <source>
        <dbReference type="Proteomes" id="UP000825381"/>
    </source>
</evidence>
<reference evidence="2 3" key="1">
    <citation type="submission" date="2021-07" db="EMBL/GenBank/DDBJ databases">
        <title>Flavobacterium WSW3-B6 sp.nov, isolated from seaweed.</title>
        <authorList>
            <person name="Muhammad N."/>
            <person name="Ho H."/>
            <person name="Lee Y.-J."/>
            <person name="Nguyen T."/>
            <person name="Ho J."/>
            <person name="Kim S.-G."/>
        </authorList>
    </citation>
    <scope>NUCLEOTIDE SEQUENCE [LARGE SCALE GENOMIC DNA]</scope>
    <source>
        <strain evidence="2 3">WSW3-B6</strain>
    </source>
</reference>
<dbReference type="NCBIfam" id="TIGR04127">
    <property type="entry name" value="flavo_near_exo"/>
    <property type="match status" value="1"/>
</dbReference>
<sequence>MQKKINLSAGTIMAIVLLLILIVLVRVFQNQLFYDPLLAFFKAEGKEELPSYDTTKLLGGLAFRYLLNSILSLGIIYLVFRDKAILKLCSILYIAFFMVLLTVFYIVITANNVDLLLLFYVRRFLIQPLFLILFLPAFYYQKKVRN</sequence>